<feature type="compositionally biased region" description="Basic and acidic residues" evidence="6">
    <location>
        <begin position="353"/>
        <end position="366"/>
    </location>
</feature>
<reference evidence="8 9" key="1">
    <citation type="submission" date="2024-07" db="EMBL/GenBank/DDBJ databases">
        <title>Chromosome-level genome assembly of the water stick insect Ranatra chinensis (Heteroptera: Nepidae).</title>
        <authorList>
            <person name="Liu X."/>
        </authorList>
    </citation>
    <scope>NUCLEOTIDE SEQUENCE [LARGE SCALE GENOMIC DNA]</scope>
    <source>
        <strain evidence="8">Cailab_2021Rc</strain>
        <tissue evidence="8">Muscle</tissue>
    </source>
</reference>
<dbReference type="SMART" id="SM00184">
    <property type="entry name" value="RING"/>
    <property type="match status" value="1"/>
</dbReference>
<dbReference type="FunFam" id="3.30.40.10:FF:000185">
    <property type="entry name" value="RING finger protein nhl-1"/>
    <property type="match status" value="1"/>
</dbReference>
<protein>
    <recommendedName>
        <fullName evidence="7">RING-type domain-containing protein</fullName>
    </recommendedName>
</protein>
<feature type="compositionally biased region" description="Pro residues" evidence="6">
    <location>
        <begin position="473"/>
        <end position="485"/>
    </location>
</feature>
<dbReference type="CDD" id="cd16524">
    <property type="entry name" value="RING-HC_NHL-1-like"/>
    <property type="match status" value="1"/>
</dbReference>
<dbReference type="PANTHER" id="PTHR25462">
    <property type="entry name" value="BONUS, ISOFORM C-RELATED"/>
    <property type="match status" value="1"/>
</dbReference>
<evidence type="ECO:0000256" key="2">
    <source>
        <dbReference type="ARBA" id="ARBA00022771"/>
    </source>
</evidence>
<organism evidence="8 9">
    <name type="scientific">Ranatra chinensis</name>
    <dbReference type="NCBI Taxonomy" id="642074"/>
    <lineage>
        <taxon>Eukaryota</taxon>
        <taxon>Metazoa</taxon>
        <taxon>Ecdysozoa</taxon>
        <taxon>Arthropoda</taxon>
        <taxon>Hexapoda</taxon>
        <taxon>Insecta</taxon>
        <taxon>Pterygota</taxon>
        <taxon>Neoptera</taxon>
        <taxon>Paraneoptera</taxon>
        <taxon>Hemiptera</taxon>
        <taxon>Heteroptera</taxon>
        <taxon>Panheteroptera</taxon>
        <taxon>Nepomorpha</taxon>
        <taxon>Nepidae</taxon>
        <taxon>Ranatrinae</taxon>
        <taxon>Ranatra</taxon>
    </lineage>
</organism>
<feature type="region of interest" description="Disordered" evidence="6">
    <location>
        <begin position="395"/>
        <end position="432"/>
    </location>
</feature>
<name>A0ABD0YQE9_9HEMI</name>
<dbReference type="InterPro" id="IPR018957">
    <property type="entry name" value="Znf_C3HC4_RING-type"/>
</dbReference>
<dbReference type="EMBL" id="JBFDAA010000004">
    <property type="protein sequence ID" value="KAL1138213.1"/>
    <property type="molecule type" value="Genomic_DNA"/>
</dbReference>
<evidence type="ECO:0000256" key="1">
    <source>
        <dbReference type="ARBA" id="ARBA00022723"/>
    </source>
</evidence>
<feature type="compositionally biased region" description="Basic and acidic residues" evidence="6">
    <location>
        <begin position="420"/>
        <end position="432"/>
    </location>
</feature>
<dbReference type="SUPFAM" id="SSF57850">
    <property type="entry name" value="RING/U-box"/>
    <property type="match status" value="1"/>
</dbReference>
<feature type="compositionally biased region" description="Basic and acidic residues" evidence="6">
    <location>
        <begin position="452"/>
        <end position="472"/>
    </location>
</feature>
<evidence type="ECO:0000313" key="8">
    <source>
        <dbReference type="EMBL" id="KAL1138213.1"/>
    </source>
</evidence>
<keyword evidence="9" id="KW-1185">Reference proteome</keyword>
<dbReference type="AlphaFoldDB" id="A0ABD0YQE9"/>
<dbReference type="InterPro" id="IPR001841">
    <property type="entry name" value="Znf_RING"/>
</dbReference>
<evidence type="ECO:0000256" key="4">
    <source>
        <dbReference type="PROSITE-ProRule" id="PRU00175"/>
    </source>
</evidence>
<dbReference type="GO" id="GO:0008270">
    <property type="term" value="F:zinc ion binding"/>
    <property type="evidence" value="ECO:0007669"/>
    <property type="project" value="UniProtKB-KW"/>
</dbReference>
<feature type="region of interest" description="Disordered" evidence="6">
    <location>
        <begin position="301"/>
        <end position="366"/>
    </location>
</feature>
<keyword evidence="5" id="KW-0175">Coiled coil</keyword>
<feature type="region of interest" description="Disordered" evidence="6">
    <location>
        <begin position="445"/>
        <end position="490"/>
    </location>
</feature>
<evidence type="ECO:0000256" key="5">
    <source>
        <dbReference type="SAM" id="Coils"/>
    </source>
</evidence>
<evidence type="ECO:0000256" key="3">
    <source>
        <dbReference type="ARBA" id="ARBA00022833"/>
    </source>
</evidence>
<feature type="compositionally biased region" description="Basic and acidic residues" evidence="6">
    <location>
        <begin position="320"/>
        <end position="339"/>
    </location>
</feature>
<feature type="domain" description="RING-type" evidence="7">
    <location>
        <begin position="10"/>
        <end position="52"/>
    </location>
</feature>
<dbReference type="Proteomes" id="UP001558652">
    <property type="component" value="Unassembled WGS sequence"/>
</dbReference>
<dbReference type="PROSITE" id="PS50089">
    <property type="entry name" value="ZF_RING_2"/>
    <property type="match status" value="1"/>
</dbReference>
<proteinExistence type="predicted"/>
<keyword evidence="1" id="KW-0479">Metal-binding</keyword>
<evidence type="ECO:0000256" key="6">
    <source>
        <dbReference type="SAM" id="MobiDB-lite"/>
    </source>
</evidence>
<dbReference type="Gene3D" id="3.30.40.10">
    <property type="entry name" value="Zinc/RING finger domain, C3HC4 (zinc finger)"/>
    <property type="match status" value="1"/>
</dbReference>
<dbReference type="Pfam" id="PF00097">
    <property type="entry name" value="zf-C3HC4"/>
    <property type="match status" value="1"/>
</dbReference>
<dbReference type="InterPro" id="IPR047153">
    <property type="entry name" value="TRIM45/56/19-like"/>
</dbReference>
<evidence type="ECO:0000259" key="7">
    <source>
        <dbReference type="PROSITE" id="PS50089"/>
    </source>
</evidence>
<sequence length="495" mass="57018">MEQFEQLLTCAICLDRYRNPKLLPCQHSFCMEPCMDGLVDYVRRQVKCPECRAEHRIPYQGVQGYPTNVTLQRFLELHIEITGEQPDPTSGQVMRRCAVCTEKSYCCHCMHCGKEVCPQCKAAHMDILRREISRINNQVRRSLHRLEDMLAMVEKNTLALQTNTSSVSEEVDEIYRRLSKALKDRTEYLTGEIDRYLSTELRNLMTLKDNLEVEIANIQSNCDLADKHMQSEEVDWEDCELLDAKEIFLKTVEFIRNFEAELGDYTRRMRFSMAHDPNQLVHHVATYGDLNIGVSPHQFAGSGTGGVQQLQPPGPGLLRSKSDHRLASQFRQQDERGEMMDASGRLSPLGGRKFGERYQRPERYGRNSDREYYGEYEGYEESRPSARSRLRARLRHGADTDSDNDTQGRSVRFNENNPPQKERERVLDTEDVVKGPLSGITRLYDSPRVIQRLHETQVKKDKPEPPVQEKPKPQPPPKRPTPGIPHLPSCTCLLV</sequence>
<evidence type="ECO:0000313" key="9">
    <source>
        <dbReference type="Proteomes" id="UP001558652"/>
    </source>
</evidence>
<keyword evidence="3" id="KW-0862">Zinc</keyword>
<dbReference type="PANTHER" id="PTHR25462:SF296">
    <property type="entry name" value="MEIOTIC P26, ISOFORM F"/>
    <property type="match status" value="1"/>
</dbReference>
<comment type="caution">
    <text evidence="8">The sequence shown here is derived from an EMBL/GenBank/DDBJ whole genome shotgun (WGS) entry which is preliminary data.</text>
</comment>
<dbReference type="InterPro" id="IPR013083">
    <property type="entry name" value="Znf_RING/FYVE/PHD"/>
</dbReference>
<feature type="compositionally biased region" description="Polar residues" evidence="6">
    <location>
        <begin position="405"/>
        <end position="419"/>
    </location>
</feature>
<accession>A0ABD0YQE9</accession>
<gene>
    <name evidence="8" type="ORF">AAG570_009904</name>
</gene>
<keyword evidence="2 4" id="KW-0863">Zinc-finger</keyword>
<feature type="coiled-coil region" evidence="5">
    <location>
        <begin position="201"/>
        <end position="228"/>
    </location>
</feature>